<evidence type="ECO:0000313" key="1">
    <source>
        <dbReference type="EMBL" id="RDX90513.1"/>
    </source>
</evidence>
<dbReference type="EMBL" id="QJKJ01005383">
    <property type="protein sequence ID" value="RDX90513.1"/>
    <property type="molecule type" value="Genomic_DNA"/>
</dbReference>
<comment type="caution">
    <text evidence="1">The sequence shown here is derived from an EMBL/GenBank/DDBJ whole genome shotgun (WGS) entry which is preliminary data.</text>
</comment>
<proteinExistence type="predicted"/>
<dbReference type="AlphaFoldDB" id="A0A371GJK2"/>
<feature type="non-terminal residue" evidence="1">
    <location>
        <position position="1"/>
    </location>
</feature>
<sequence length="86" mass="9630">MEFYLVFAAQLEDVFSLCLCGNKPNDQAHIGHPIDTMPMCCPLTTKLDGCQLKGTYEKQLLDVVGKDQNDNYFGIIVTDVEVETKD</sequence>
<evidence type="ECO:0000313" key="2">
    <source>
        <dbReference type="Proteomes" id="UP000257109"/>
    </source>
</evidence>
<protein>
    <submittedName>
        <fullName evidence="1">Uncharacterized protein</fullName>
    </submittedName>
</protein>
<gene>
    <name evidence="1" type="ORF">CR513_27618</name>
</gene>
<organism evidence="1 2">
    <name type="scientific">Mucuna pruriens</name>
    <name type="common">Velvet bean</name>
    <name type="synonym">Dolichos pruriens</name>
    <dbReference type="NCBI Taxonomy" id="157652"/>
    <lineage>
        <taxon>Eukaryota</taxon>
        <taxon>Viridiplantae</taxon>
        <taxon>Streptophyta</taxon>
        <taxon>Embryophyta</taxon>
        <taxon>Tracheophyta</taxon>
        <taxon>Spermatophyta</taxon>
        <taxon>Magnoliopsida</taxon>
        <taxon>eudicotyledons</taxon>
        <taxon>Gunneridae</taxon>
        <taxon>Pentapetalae</taxon>
        <taxon>rosids</taxon>
        <taxon>fabids</taxon>
        <taxon>Fabales</taxon>
        <taxon>Fabaceae</taxon>
        <taxon>Papilionoideae</taxon>
        <taxon>50 kb inversion clade</taxon>
        <taxon>NPAAA clade</taxon>
        <taxon>indigoferoid/millettioid clade</taxon>
        <taxon>Phaseoleae</taxon>
        <taxon>Mucuna</taxon>
    </lineage>
</organism>
<keyword evidence="2" id="KW-1185">Reference proteome</keyword>
<accession>A0A371GJK2</accession>
<reference evidence="1" key="1">
    <citation type="submission" date="2018-05" db="EMBL/GenBank/DDBJ databases">
        <title>Draft genome of Mucuna pruriens seed.</title>
        <authorList>
            <person name="Nnadi N.E."/>
            <person name="Vos R."/>
            <person name="Hasami M.H."/>
            <person name="Devisetty U.K."/>
            <person name="Aguiy J.C."/>
        </authorList>
    </citation>
    <scope>NUCLEOTIDE SEQUENCE [LARGE SCALE GENOMIC DNA]</scope>
    <source>
        <strain evidence="1">JCA_2017</strain>
    </source>
</reference>
<name>A0A371GJK2_MUCPR</name>
<dbReference type="Proteomes" id="UP000257109">
    <property type="component" value="Unassembled WGS sequence"/>
</dbReference>